<accession>A0A8H7PPT2</accession>
<reference evidence="1" key="1">
    <citation type="submission" date="2020-12" db="EMBL/GenBank/DDBJ databases">
        <title>Metabolic potential, ecology and presence of endohyphal bacteria is reflected in genomic diversity of Mucoromycotina.</title>
        <authorList>
            <person name="Muszewska A."/>
            <person name="Okrasinska A."/>
            <person name="Steczkiewicz K."/>
            <person name="Drgas O."/>
            <person name="Orlowska M."/>
            <person name="Perlinska-Lenart U."/>
            <person name="Aleksandrzak-Piekarczyk T."/>
            <person name="Szatraj K."/>
            <person name="Zielenkiewicz U."/>
            <person name="Pilsyk S."/>
            <person name="Malc E."/>
            <person name="Mieczkowski P."/>
            <person name="Kruszewska J.S."/>
            <person name="Biernat P."/>
            <person name="Pawlowska J."/>
        </authorList>
    </citation>
    <scope>NUCLEOTIDE SEQUENCE</scope>
    <source>
        <strain evidence="1">WA0000067209</strain>
    </source>
</reference>
<organism evidence="1 2">
    <name type="scientific">Mortierella isabellina</name>
    <name type="common">Filamentous fungus</name>
    <name type="synonym">Umbelopsis isabellina</name>
    <dbReference type="NCBI Taxonomy" id="91625"/>
    <lineage>
        <taxon>Eukaryota</taxon>
        <taxon>Fungi</taxon>
        <taxon>Fungi incertae sedis</taxon>
        <taxon>Mucoromycota</taxon>
        <taxon>Mucoromycotina</taxon>
        <taxon>Umbelopsidomycetes</taxon>
        <taxon>Umbelopsidales</taxon>
        <taxon>Umbelopsidaceae</taxon>
        <taxon>Umbelopsis</taxon>
    </lineage>
</organism>
<dbReference type="SUPFAM" id="SSF52540">
    <property type="entry name" value="P-loop containing nucleoside triphosphate hydrolases"/>
    <property type="match status" value="1"/>
</dbReference>
<dbReference type="OrthoDB" id="6362633at2759"/>
<sequence>MDGYHLPKAALDKFENPQEAHARRGAHFTFDPNGIVQLLKTIKDPANQNTIIKAPSFDHAKGDPVEDDIEIYPHHKIIIMEGIYLQLVSPEPWNQIPVSFDEMWFIEVDTELARLRTGQRHFAAGLEPSLEAGIQRFDRNDLLNVQFILANRDIRAQCIKSVQEKDTEAGNL</sequence>
<dbReference type="PANTHER" id="PTHR10285">
    <property type="entry name" value="URIDINE KINASE"/>
    <property type="match status" value="1"/>
</dbReference>
<protein>
    <recommendedName>
        <fullName evidence="3">Phosphoribulokinase/uridine kinase domain-containing protein</fullName>
    </recommendedName>
</protein>
<dbReference type="EMBL" id="JAEPQZ010000008">
    <property type="protein sequence ID" value="KAG2177962.1"/>
    <property type="molecule type" value="Genomic_DNA"/>
</dbReference>
<proteinExistence type="predicted"/>
<gene>
    <name evidence="1" type="ORF">INT43_003209</name>
</gene>
<name>A0A8H7PPT2_MORIS</name>
<keyword evidence="2" id="KW-1185">Reference proteome</keyword>
<dbReference type="InterPro" id="IPR027417">
    <property type="entry name" value="P-loop_NTPase"/>
</dbReference>
<evidence type="ECO:0000313" key="1">
    <source>
        <dbReference type="EMBL" id="KAG2177962.1"/>
    </source>
</evidence>
<evidence type="ECO:0000313" key="2">
    <source>
        <dbReference type="Proteomes" id="UP000654370"/>
    </source>
</evidence>
<dbReference type="Proteomes" id="UP000654370">
    <property type="component" value="Unassembled WGS sequence"/>
</dbReference>
<evidence type="ECO:0008006" key="3">
    <source>
        <dbReference type="Google" id="ProtNLM"/>
    </source>
</evidence>
<dbReference type="AlphaFoldDB" id="A0A8H7PPT2"/>
<comment type="caution">
    <text evidence="1">The sequence shown here is derived from an EMBL/GenBank/DDBJ whole genome shotgun (WGS) entry which is preliminary data.</text>
</comment>
<dbReference type="Gene3D" id="3.40.50.300">
    <property type="entry name" value="P-loop containing nucleotide triphosphate hydrolases"/>
    <property type="match status" value="1"/>
</dbReference>